<dbReference type="VEuPathDB" id="FungiDB:RhiirFUN_026905"/>
<accession>A0A915ZAM2</accession>
<feature type="compositionally biased region" description="Low complexity" evidence="2">
    <location>
        <begin position="108"/>
        <end position="118"/>
    </location>
</feature>
<feature type="compositionally biased region" description="Low complexity" evidence="2">
    <location>
        <begin position="255"/>
        <end position="265"/>
    </location>
</feature>
<feature type="compositionally biased region" description="Low complexity" evidence="2">
    <location>
        <begin position="304"/>
        <end position="321"/>
    </location>
</feature>
<protein>
    <submittedName>
        <fullName evidence="3">Uncharacterized protein</fullName>
    </submittedName>
</protein>
<evidence type="ECO:0000313" key="3">
    <source>
        <dbReference type="EMBL" id="CAB5367633.1"/>
    </source>
</evidence>
<dbReference type="Proteomes" id="UP000684084">
    <property type="component" value="Unassembled WGS sequence"/>
</dbReference>
<organism evidence="3 4">
    <name type="scientific">Rhizophagus irregularis</name>
    <dbReference type="NCBI Taxonomy" id="588596"/>
    <lineage>
        <taxon>Eukaryota</taxon>
        <taxon>Fungi</taxon>
        <taxon>Fungi incertae sedis</taxon>
        <taxon>Mucoromycota</taxon>
        <taxon>Glomeromycotina</taxon>
        <taxon>Glomeromycetes</taxon>
        <taxon>Glomerales</taxon>
        <taxon>Glomeraceae</taxon>
        <taxon>Rhizophagus</taxon>
    </lineage>
</organism>
<dbReference type="OrthoDB" id="2379068at2759"/>
<feature type="region of interest" description="Disordered" evidence="2">
    <location>
        <begin position="1"/>
        <end position="346"/>
    </location>
</feature>
<feature type="compositionally biased region" description="Basic and acidic residues" evidence="2">
    <location>
        <begin position="183"/>
        <end position="193"/>
    </location>
</feature>
<feature type="compositionally biased region" description="Low complexity" evidence="2">
    <location>
        <begin position="157"/>
        <end position="167"/>
    </location>
</feature>
<sequence length="715" mass="83754">MRRVTRPISRLANRHPPSPSNKQKQQRFQEETPSEGSNRQRGRAEEESDPNETSDKTNKSTSKSSLTKSNKQKQQRFQEETPDERSNRQQGRTEEESNPNETSDKTNKSTSKSSPTKSNKQKQQRFQEETPSEGSNRQRGRAEEESDPNETSDKTNKSTSKSSLTKSNKQKQQRFQEETPDEGSNRQRGRTEEESNLNETSDKTNKSTSKSSPTKSNKQKQQRFQEKTPSEGSNRQRGRVEEESDLNETSDKTNKLTSKSSLTKSNKQKQQRFQEETPDEGSNRQRGRTEEESNLNETIDKTNKSTSKSSPIKSILKSAKSTKPTQEESDDEVIEIEPPNIPKDQQEMLSEMKKRYGNIRIPQKFVLVVKDDQGNEKMIDDDDTDLEAENLKLKKQIEEVQVENAKLQRENNRLFDENRFLTRINEVFADENDDLRESLNRYSRIRLPKAIHRQTDLEQPAKRQKRIKTKKSERYEEESEEERSGSNNNDEYDEKEARAEIKSILKIIDETRGLDYNEMFNSAKNLKIRRKLVPELRSALAPCFPASNKQLTKWLGCLHKSRCSHQRLMDRGKADENKHRVHSNNRVHDKKIRQIKVAKRLYSFDDERITKYDKRRLLKMLSNRLFHSPEISETDEEDPTKSIIAIYDYSWRSDESKLIRERRYDDEVQKYDRPHPLNAPEWSYIVQQQDLIFDTDIDQGLITEYEEEEEEVSRG</sequence>
<dbReference type="AlphaFoldDB" id="A0A915ZAM2"/>
<dbReference type="EMBL" id="CAGKOT010000024">
    <property type="protein sequence ID" value="CAB5367633.1"/>
    <property type="molecule type" value="Genomic_DNA"/>
</dbReference>
<feature type="compositionally biased region" description="Basic residues" evidence="2">
    <location>
        <begin position="462"/>
        <end position="471"/>
    </location>
</feature>
<gene>
    <name evidence="3" type="ORF">CHRIB12_LOCUS11356</name>
</gene>
<comment type="caution">
    <text evidence="3">The sequence shown here is derived from an EMBL/GenBank/DDBJ whole genome shotgun (WGS) entry which is preliminary data.</text>
</comment>
<evidence type="ECO:0000313" key="4">
    <source>
        <dbReference type="Proteomes" id="UP000684084"/>
    </source>
</evidence>
<evidence type="ECO:0000256" key="1">
    <source>
        <dbReference type="SAM" id="Coils"/>
    </source>
</evidence>
<feature type="compositionally biased region" description="Low complexity" evidence="2">
    <location>
        <begin position="206"/>
        <end position="216"/>
    </location>
</feature>
<feature type="compositionally biased region" description="Basic and acidic residues" evidence="2">
    <location>
        <begin position="281"/>
        <end position="291"/>
    </location>
</feature>
<feature type="coiled-coil region" evidence="1">
    <location>
        <begin position="383"/>
        <end position="424"/>
    </location>
</feature>
<feature type="region of interest" description="Disordered" evidence="2">
    <location>
        <begin position="453"/>
        <end position="495"/>
    </location>
</feature>
<feature type="compositionally biased region" description="Low complexity" evidence="2">
    <location>
        <begin position="59"/>
        <end position="69"/>
    </location>
</feature>
<proteinExistence type="predicted"/>
<name>A0A915ZAM2_9GLOM</name>
<dbReference type="VEuPathDB" id="FungiDB:RhiirFUN_019837"/>
<evidence type="ECO:0000256" key="2">
    <source>
        <dbReference type="SAM" id="MobiDB-lite"/>
    </source>
</evidence>
<feature type="compositionally biased region" description="Basic and acidic residues" evidence="2">
    <location>
        <begin position="76"/>
        <end position="95"/>
    </location>
</feature>
<keyword evidence="1" id="KW-0175">Coiled coil</keyword>
<reference evidence="3" key="1">
    <citation type="submission" date="2020-05" db="EMBL/GenBank/DDBJ databases">
        <authorList>
            <person name="Rincon C."/>
            <person name="Sanders R I."/>
            <person name="Robbins C."/>
            <person name="Chaturvedi A."/>
        </authorList>
    </citation>
    <scope>NUCLEOTIDE SEQUENCE</scope>
    <source>
        <strain evidence="3">CHB12</strain>
    </source>
</reference>